<dbReference type="PANTHER" id="PTHR43792">
    <property type="entry name" value="GNAT FAMILY, PUTATIVE (AFU_ORTHOLOGUE AFUA_3G00765)-RELATED-RELATED"/>
    <property type="match status" value="1"/>
</dbReference>
<name>A0AAX3K7U4_9FIRM</name>
<dbReference type="PROSITE" id="PS51186">
    <property type="entry name" value="GNAT"/>
    <property type="match status" value="1"/>
</dbReference>
<dbReference type="InterPro" id="IPR000182">
    <property type="entry name" value="GNAT_dom"/>
</dbReference>
<dbReference type="InterPro" id="IPR051531">
    <property type="entry name" value="N-acetyltransferase"/>
</dbReference>
<sequence length="175" mass="20406">MKNIRFSTERLNIADMQFSDCDYAAKEWGNEISGKYMCDPFYKNGEELRDILKDELENSEKWTDDFYFSVFKKENDEIIGTACAFEVEKSKKIWGIGYSIKLTEWNKGYGAELVNGLCKFLKLHNAEIINTLIAKENISSLKICFKNGFEIFKETEFIKSGTDIKYSAYELRKKL</sequence>
<accession>A0AAX3K7U4</accession>
<proteinExistence type="predicted"/>
<dbReference type="InterPro" id="IPR016181">
    <property type="entry name" value="Acyl_CoA_acyltransferase"/>
</dbReference>
<dbReference type="RefSeq" id="WP_269755360.1">
    <property type="nucleotide sequence ID" value="NZ_CP101412.1"/>
</dbReference>
<evidence type="ECO:0000313" key="2">
    <source>
        <dbReference type="EMBL" id="WBB31152.1"/>
    </source>
</evidence>
<evidence type="ECO:0000313" key="3">
    <source>
        <dbReference type="Proteomes" id="UP001210690"/>
    </source>
</evidence>
<dbReference type="Gene3D" id="3.40.630.30">
    <property type="match status" value="1"/>
</dbReference>
<dbReference type="PANTHER" id="PTHR43792:SF1">
    <property type="entry name" value="N-ACETYLTRANSFERASE DOMAIN-CONTAINING PROTEIN"/>
    <property type="match status" value="1"/>
</dbReference>
<gene>
    <name evidence="2" type="ORF">NM222_01345</name>
</gene>
<protein>
    <submittedName>
        <fullName evidence="2">GNAT family N-acetyltransferase</fullName>
    </submittedName>
</protein>
<organism evidence="2 3">
    <name type="scientific">Parvimonas micra</name>
    <dbReference type="NCBI Taxonomy" id="33033"/>
    <lineage>
        <taxon>Bacteria</taxon>
        <taxon>Bacillati</taxon>
        <taxon>Bacillota</taxon>
        <taxon>Tissierellia</taxon>
        <taxon>Tissierellales</taxon>
        <taxon>Peptoniphilaceae</taxon>
        <taxon>Parvimonas</taxon>
    </lineage>
</organism>
<dbReference type="EMBL" id="CP101412">
    <property type="protein sequence ID" value="WBB31152.1"/>
    <property type="molecule type" value="Genomic_DNA"/>
</dbReference>
<feature type="domain" description="N-acetyltransferase" evidence="1">
    <location>
        <begin position="36"/>
        <end position="175"/>
    </location>
</feature>
<evidence type="ECO:0000259" key="1">
    <source>
        <dbReference type="PROSITE" id="PS51186"/>
    </source>
</evidence>
<dbReference type="AlphaFoldDB" id="A0AAX3K7U4"/>
<dbReference type="Pfam" id="PF13302">
    <property type="entry name" value="Acetyltransf_3"/>
    <property type="match status" value="1"/>
</dbReference>
<reference evidence="2" key="1">
    <citation type="submission" date="2022-07" db="EMBL/GenBank/DDBJ databases">
        <title>Parvimonas micra travels from the subgingival sulcus of the human oral cavity to the colorectal adenocarcinoma.</title>
        <authorList>
            <person name="Conde-Perez K."/>
            <person name="Buetas E."/>
            <person name="Aja-Macaya P."/>
            <person name="Martin-De Arribas E."/>
            <person name="Iglesias-Corras I."/>
            <person name="Trigo-Tasende N."/>
            <person name="Nasser-Ali M."/>
            <person name="Estevez L.S."/>
            <person name="Rumbo-Feal S."/>
            <person name="Otero-Alen B."/>
            <person name="Noguera J.F."/>
            <person name="Concha A."/>
            <person name="Pardinas-Lopez S."/>
            <person name="Carda-Dieguez M."/>
            <person name="Gomez-Randulfe I."/>
            <person name="Martinez-Lago N."/>
            <person name="Ladra S."/>
            <person name="Aparicio L.A."/>
            <person name="Bou G."/>
            <person name="Mira A."/>
            <person name="Vallejo J.A."/>
            <person name="Poza M."/>
        </authorList>
    </citation>
    <scope>NUCLEOTIDE SEQUENCE</scope>
    <source>
        <strain evidence="2">PM102KC-G-1</strain>
    </source>
</reference>
<dbReference type="GO" id="GO:0016747">
    <property type="term" value="F:acyltransferase activity, transferring groups other than amino-acyl groups"/>
    <property type="evidence" value="ECO:0007669"/>
    <property type="project" value="InterPro"/>
</dbReference>
<dbReference type="Proteomes" id="UP001210690">
    <property type="component" value="Chromosome"/>
</dbReference>
<dbReference type="SUPFAM" id="SSF55729">
    <property type="entry name" value="Acyl-CoA N-acyltransferases (Nat)"/>
    <property type="match status" value="1"/>
</dbReference>